<dbReference type="Proteomes" id="UP000776650">
    <property type="component" value="Unassembled WGS sequence"/>
</dbReference>
<evidence type="ECO:0000256" key="2">
    <source>
        <dbReference type="ARBA" id="ARBA00022723"/>
    </source>
</evidence>
<dbReference type="AlphaFoldDB" id="A0A921JYD0"/>
<evidence type="ECO:0000313" key="7">
    <source>
        <dbReference type="EMBL" id="HJE89736.1"/>
    </source>
</evidence>
<proteinExistence type="predicted"/>
<dbReference type="EMBL" id="DYXM01000037">
    <property type="protein sequence ID" value="HJE89736.1"/>
    <property type="molecule type" value="Genomic_DNA"/>
</dbReference>
<evidence type="ECO:0000259" key="6">
    <source>
        <dbReference type="PROSITE" id="PS51296"/>
    </source>
</evidence>
<sequence>MGKEHDVDRQTATATTAPDVMPAPCSRRALLAGIPGLVVFPGALAACSGALSQGEAQSTAQTTVLVPETTLAASDVPVGGATIVDAGDEAGSVVVAQPTAGEFVAFSTACTHQGAKTKLVGETSLRCPLHGSQFDATTGEVTNPPAARPLDEVAVRAEGDQLVVGE</sequence>
<dbReference type="GO" id="GO:0004497">
    <property type="term" value="F:monooxygenase activity"/>
    <property type="evidence" value="ECO:0007669"/>
    <property type="project" value="UniProtKB-ARBA"/>
</dbReference>
<reference evidence="7" key="2">
    <citation type="submission" date="2021-09" db="EMBL/GenBank/DDBJ databases">
        <authorList>
            <person name="Gilroy R."/>
        </authorList>
    </citation>
    <scope>NUCLEOTIDE SEQUENCE</scope>
    <source>
        <strain evidence="7">ChiGjej1B1-18357</strain>
    </source>
</reference>
<accession>A0A921JYD0</accession>
<evidence type="ECO:0000256" key="3">
    <source>
        <dbReference type="ARBA" id="ARBA00023004"/>
    </source>
</evidence>
<dbReference type="GO" id="GO:0051537">
    <property type="term" value="F:2 iron, 2 sulfur cluster binding"/>
    <property type="evidence" value="ECO:0007669"/>
    <property type="project" value="UniProtKB-KW"/>
</dbReference>
<protein>
    <submittedName>
        <fullName evidence="7">Rieske (2Fe-2S) protein</fullName>
    </submittedName>
</protein>
<dbReference type="InterPro" id="IPR017941">
    <property type="entry name" value="Rieske_2Fe-2S"/>
</dbReference>
<dbReference type="SUPFAM" id="SSF50022">
    <property type="entry name" value="ISP domain"/>
    <property type="match status" value="1"/>
</dbReference>
<evidence type="ECO:0000256" key="1">
    <source>
        <dbReference type="ARBA" id="ARBA00022714"/>
    </source>
</evidence>
<keyword evidence="1" id="KW-0001">2Fe-2S</keyword>
<dbReference type="PROSITE" id="PS51296">
    <property type="entry name" value="RIESKE"/>
    <property type="match status" value="1"/>
</dbReference>
<dbReference type="GO" id="GO:0046872">
    <property type="term" value="F:metal ion binding"/>
    <property type="evidence" value="ECO:0007669"/>
    <property type="project" value="UniProtKB-KW"/>
</dbReference>
<feature type="domain" description="Rieske" evidence="6">
    <location>
        <begin position="68"/>
        <end position="164"/>
    </location>
</feature>
<dbReference type="CDD" id="cd03467">
    <property type="entry name" value="Rieske"/>
    <property type="match status" value="1"/>
</dbReference>
<dbReference type="Pfam" id="PF00355">
    <property type="entry name" value="Rieske"/>
    <property type="match status" value="1"/>
</dbReference>
<keyword evidence="3" id="KW-0408">Iron</keyword>
<evidence type="ECO:0000256" key="5">
    <source>
        <dbReference type="SAM" id="MobiDB-lite"/>
    </source>
</evidence>
<organism evidence="7 8">
    <name type="scientific">Dietzia timorensis</name>
    <dbReference type="NCBI Taxonomy" id="499555"/>
    <lineage>
        <taxon>Bacteria</taxon>
        <taxon>Bacillati</taxon>
        <taxon>Actinomycetota</taxon>
        <taxon>Actinomycetes</taxon>
        <taxon>Mycobacteriales</taxon>
        <taxon>Dietziaceae</taxon>
        <taxon>Dietzia</taxon>
    </lineage>
</organism>
<dbReference type="GO" id="GO:0016705">
    <property type="term" value="F:oxidoreductase activity, acting on paired donors, with incorporation or reduction of molecular oxygen"/>
    <property type="evidence" value="ECO:0007669"/>
    <property type="project" value="UniProtKB-ARBA"/>
</dbReference>
<dbReference type="RefSeq" id="WP_303910506.1">
    <property type="nucleotide sequence ID" value="NZ_DYXM01000037.1"/>
</dbReference>
<keyword evidence="4" id="KW-0411">Iron-sulfur</keyword>
<dbReference type="Gene3D" id="2.102.10.10">
    <property type="entry name" value="Rieske [2Fe-2S] iron-sulphur domain"/>
    <property type="match status" value="1"/>
</dbReference>
<gene>
    <name evidence="7" type="ORF">K8V11_01835</name>
</gene>
<keyword evidence="2" id="KW-0479">Metal-binding</keyword>
<reference evidence="7" key="1">
    <citation type="journal article" date="2021" name="PeerJ">
        <title>Extensive microbial diversity within the chicken gut microbiome revealed by metagenomics and culture.</title>
        <authorList>
            <person name="Gilroy R."/>
            <person name="Ravi A."/>
            <person name="Getino M."/>
            <person name="Pursley I."/>
            <person name="Horton D.L."/>
            <person name="Alikhan N.F."/>
            <person name="Baker D."/>
            <person name="Gharbi K."/>
            <person name="Hall N."/>
            <person name="Watson M."/>
            <person name="Adriaenssens E.M."/>
            <person name="Foster-Nyarko E."/>
            <person name="Jarju S."/>
            <person name="Secka A."/>
            <person name="Antonio M."/>
            <person name="Oren A."/>
            <person name="Chaudhuri R.R."/>
            <person name="La Ragione R."/>
            <person name="Hildebrand F."/>
            <person name="Pallen M.J."/>
        </authorList>
    </citation>
    <scope>NUCLEOTIDE SEQUENCE</scope>
    <source>
        <strain evidence="7">ChiGjej1B1-18357</strain>
    </source>
</reference>
<evidence type="ECO:0000313" key="8">
    <source>
        <dbReference type="Proteomes" id="UP000776650"/>
    </source>
</evidence>
<feature type="region of interest" description="Disordered" evidence="5">
    <location>
        <begin position="1"/>
        <end position="20"/>
    </location>
</feature>
<evidence type="ECO:0000256" key="4">
    <source>
        <dbReference type="ARBA" id="ARBA00023014"/>
    </source>
</evidence>
<dbReference type="InterPro" id="IPR036922">
    <property type="entry name" value="Rieske_2Fe-2S_sf"/>
</dbReference>
<comment type="caution">
    <text evidence="7">The sequence shown here is derived from an EMBL/GenBank/DDBJ whole genome shotgun (WGS) entry which is preliminary data.</text>
</comment>
<name>A0A921JYD0_9ACTN</name>